<proteinExistence type="predicted"/>
<evidence type="ECO:0000313" key="2">
    <source>
        <dbReference type="EMBL" id="KAL3783577.1"/>
    </source>
</evidence>
<name>A0ABD3P724_9STRA</name>
<feature type="compositionally biased region" description="Polar residues" evidence="1">
    <location>
        <begin position="325"/>
        <end position="334"/>
    </location>
</feature>
<dbReference type="AlphaFoldDB" id="A0ABD3P724"/>
<dbReference type="Proteomes" id="UP001516023">
    <property type="component" value="Unassembled WGS sequence"/>
</dbReference>
<keyword evidence="3" id="KW-1185">Reference proteome</keyword>
<feature type="region of interest" description="Disordered" evidence="1">
    <location>
        <begin position="320"/>
        <end position="345"/>
    </location>
</feature>
<accession>A0ABD3P724</accession>
<evidence type="ECO:0000256" key="1">
    <source>
        <dbReference type="SAM" id="MobiDB-lite"/>
    </source>
</evidence>
<comment type="caution">
    <text evidence="2">The sequence shown here is derived from an EMBL/GenBank/DDBJ whole genome shotgun (WGS) entry which is preliminary data.</text>
</comment>
<sequence>MIEAHRFSTPNAWTARTSVLWSSYIFMIATIFVSGSESNAINHSRDRKSCSCDDLSISSVLWACGWECICVGCARCYDGCLNKRDMNSDFFWKRGTMTFGSRNLHNLRSFPRGGDAGVNDSNVEELHASTDRISESQRRQMNSPSLLPLIDAETVSLALRLTCETNRRLYHGTSSAFHPTSTASKSKASSAATPAASSRQSLNQPKHGSFESQSPPYYQQQQLIQHPSVNVRMPHQYSSAPNIVGSIAKPIQTVSESERVEERLKQEFTIFHASDPLVNEPRNDEEEAKQNERRGILRWGPDLKQYLDTLLSSIGLQDDHATDGDASSTTVSTHNSKRKKSTSPLEDERQLILSLTVLYLDHATSIETNHHVDPSTGQPFYPSCPYVVPRTVHRLVLTAMAIATKSIRGDVDASTALREAANSLLGSKSKDKVMEISELELQQMEQWMVNSLGGGGPAHYPHSYYQNSWQIPPDEIGTFLQKWGETFYPQRLKAHDERNRSRLERLERFWRDQATSVFGGNHAYRGNSGYGGGADHGHGNNVVGWDGQSAGYGSIGHPPDYHPMMHPGGQQVDYVYNLQQHHYYEQVSHPTNERQQ</sequence>
<feature type="compositionally biased region" description="Low complexity" evidence="1">
    <location>
        <begin position="179"/>
        <end position="198"/>
    </location>
</feature>
<organism evidence="2 3">
    <name type="scientific">Cyclotella cryptica</name>
    <dbReference type="NCBI Taxonomy" id="29204"/>
    <lineage>
        <taxon>Eukaryota</taxon>
        <taxon>Sar</taxon>
        <taxon>Stramenopiles</taxon>
        <taxon>Ochrophyta</taxon>
        <taxon>Bacillariophyta</taxon>
        <taxon>Coscinodiscophyceae</taxon>
        <taxon>Thalassiosirophycidae</taxon>
        <taxon>Stephanodiscales</taxon>
        <taxon>Stephanodiscaceae</taxon>
        <taxon>Cyclotella</taxon>
    </lineage>
</organism>
<dbReference type="EMBL" id="JABMIG020000256">
    <property type="protein sequence ID" value="KAL3783577.1"/>
    <property type="molecule type" value="Genomic_DNA"/>
</dbReference>
<feature type="region of interest" description="Disordered" evidence="1">
    <location>
        <begin position="173"/>
        <end position="217"/>
    </location>
</feature>
<reference evidence="2 3" key="1">
    <citation type="journal article" date="2020" name="G3 (Bethesda)">
        <title>Improved Reference Genome for Cyclotella cryptica CCMP332, a Model for Cell Wall Morphogenesis, Salinity Adaptation, and Lipid Production in Diatoms (Bacillariophyta).</title>
        <authorList>
            <person name="Roberts W.R."/>
            <person name="Downey K.M."/>
            <person name="Ruck E.C."/>
            <person name="Traller J.C."/>
            <person name="Alverson A.J."/>
        </authorList>
    </citation>
    <scope>NUCLEOTIDE SEQUENCE [LARGE SCALE GENOMIC DNA]</scope>
    <source>
        <strain evidence="2 3">CCMP332</strain>
    </source>
</reference>
<evidence type="ECO:0008006" key="4">
    <source>
        <dbReference type="Google" id="ProtNLM"/>
    </source>
</evidence>
<gene>
    <name evidence="2" type="ORF">HJC23_002081</name>
</gene>
<evidence type="ECO:0000313" key="3">
    <source>
        <dbReference type="Proteomes" id="UP001516023"/>
    </source>
</evidence>
<protein>
    <recommendedName>
        <fullName evidence="4">Cyclin N-terminal domain-containing protein</fullName>
    </recommendedName>
</protein>